<dbReference type="EMBL" id="JAPDRN010000002">
    <property type="protein sequence ID" value="KAJ9646656.1"/>
    <property type="molecule type" value="Genomic_DNA"/>
</dbReference>
<gene>
    <name evidence="3" type="ORF">H2204_000348</name>
</gene>
<feature type="domain" description="PRISE-like Rossmann-fold" evidence="2">
    <location>
        <begin position="4"/>
        <end position="379"/>
    </location>
</feature>
<proteinExistence type="predicted"/>
<dbReference type="InterPro" id="IPR055222">
    <property type="entry name" value="PRISE-like_Rossmann-fold"/>
</dbReference>
<dbReference type="Pfam" id="PF22917">
    <property type="entry name" value="PRISE"/>
    <property type="match status" value="1"/>
</dbReference>
<dbReference type="Proteomes" id="UP001172681">
    <property type="component" value="Unassembled WGS sequence"/>
</dbReference>
<feature type="signal peptide" evidence="1">
    <location>
        <begin position="1"/>
        <end position="16"/>
    </location>
</feature>
<keyword evidence="1" id="KW-0732">Signal</keyword>
<dbReference type="Gene3D" id="3.40.50.720">
    <property type="entry name" value="NAD(P)-binding Rossmann-like Domain"/>
    <property type="match status" value="1"/>
</dbReference>
<name>A0AA38YEH1_9EURO</name>
<dbReference type="PANTHER" id="PTHR32487:SF8">
    <property type="entry name" value="NAD-DEPENDENT EPIMERASE_DEHYDRATASE DOMAIN-CONTAINING PROTEIN"/>
    <property type="match status" value="1"/>
</dbReference>
<feature type="chain" id="PRO_5041468414" description="PRISE-like Rossmann-fold domain-containing protein" evidence="1">
    <location>
        <begin position="17"/>
        <end position="388"/>
    </location>
</feature>
<reference evidence="3" key="1">
    <citation type="submission" date="2022-10" db="EMBL/GenBank/DDBJ databases">
        <title>Culturing micro-colonial fungi from biological soil crusts in the Mojave desert and describing Neophaeococcomyces mojavensis, and introducing the new genera and species Taxawa tesnikishii.</title>
        <authorList>
            <person name="Kurbessoian T."/>
            <person name="Stajich J.E."/>
        </authorList>
    </citation>
    <scope>NUCLEOTIDE SEQUENCE</scope>
    <source>
        <strain evidence="3">TK_35</strain>
    </source>
</reference>
<evidence type="ECO:0000256" key="1">
    <source>
        <dbReference type="SAM" id="SignalP"/>
    </source>
</evidence>
<evidence type="ECO:0000313" key="3">
    <source>
        <dbReference type="EMBL" id="KAJ9646656.1"/>
    </source>
</evidence>
<protein>
    <recommendedName>
        <fullName evidence="2">PRISE-like Rossmann-fold domain-containing protein</fullName>
    </recommendedName>
</protein>
<evidence type="ECO:0000259" key="2">
    <source>
        <dbReference type="Pfam" id="PF22917"/>
    </source>
</evidence>
<dbReference type="AlphaFoldDB" id="A0AA38YEH1"/>
<keyword evidence="4" id="KW-1185">Reference proteome</keyword>
<organism evidence="3 4">
    <name type="scientific">Knufia peltigerae</name>
    <dbReference type="NCBI Taxonomy" id="1002370"/>
    <lineage>
        <taxon>Eukaryota</taxon>
        <taxon>Fungi</taxon>
        <taxon>Dikarya</taxon>
        <taxon>Ascomycota</taxon>
        <taxon>Pezizomycotina</taxon>
        <taxon>Eurotiomycetes</taxon>
        <taxon>Chaetothyriomycetidae</taxon>
        <taxon>Chaetothyriales</taxon>
        <taxon>Trichomeriaceae</taxon>
        <taxon>Knufia</taxon>
    </lineage>
</organism>
<dbReference type="InterPro" id="IPR036291">
    <property type="entry name" value="NAD(P)-bd_dom_sf"/>
</dbReference>
<accession>A0AA38YEH1</accession>
<evidence type="ECO:0000313" key="4">
    <source>
        <dbReference type="Proteomes" id="UP001172681"/>
    </source>
</evidence>
<comment type="caution">
    <text evidence="3">The sequence shown here is derived from an EMBL/GenBank/DDBJ whole genome shotgun (WGS) entry which is preliminary data.</text>
</comment>
<dbReference type="PANTHER" id="PTHR32487">
    <property type="entry name" value="3-OXO-DELTA(4,5)-STEROID 5-BETA-REDUCTASE"/>
    <property type="match status" value="1"/>
</dbReference>
<dbReference type="SUPFAM" id="SSF51735">
    <property type="entry name" value="NAD(P)-binding Rossmann-fold domains"/>
    <property type="match status" value="1"/>
</dbReference>
<sequence>MAHALVFGASGILGWAIVDQILKNYPQKSTFFKVTALTKRPLKLADSLWPTPQGDTPDLSLVSGIDLLTGTVEEMKQVLREKVPDIDTVSHIFWCAYSFCPDFPTERDVNGAMFNRGFAAAEALSSRLRYVILPTGTKGYGIHLPQKPFKAPFKESMGELPRPHRDILFYYDLRDRLDALQRGKPWKWAEVGFLPHSSPYNLAGYFVNYLSLIAFTKGPGTKVHYPAHPDSWFRLSNDAGQDIFAKFSLYLSLNPDKAGNSELYNIADTTEGYGMAHRWPEICEYFGLVGAPPLPLSAPENVGPTQYMDEHREDLKRMEAYLGSSVQQLDITHGLDAWMKAYDFDHHFLLDKARSVGFMEEDPIPTCWIKVFDRYRAAHKLFTARYSP</sequence>